<accession>H1YGK2</accession>
<keyword evidence="1" id="KW-0812">Transmembrane</keyword>
<keyword evidence="1" id="KW-0472">Membrane</keyword>
<sequence>MSLKLKYWQLPVLFIPFIAGSIIEDWPQSDNEAYLRTSATANFLFVLNTCVLIYYQTYFALGFNRVSTKKSNIFKWNALVPVFFFTAYLLMVVYSTFIKAVVHQNKHFRGPIQKADFNPTTWVIFVFIIHALITFFLINNQFVARQIKKVPNADEQLILKENFLEPMKKLLSVTIGLLLAAILISFITDIVKLT</sequence>
<feature type="transmembrane region" description="Helical" evidence="1">
    <location>
        <begin position="170"/>
        <end position="191"/>
    </location>
</feature>
<proteinExistence type="predicted"/>
<feature type="transmembrane region" description="Helical" evidence="1">
    <location>
        <begin position="122"/>
        <end position="139"/>
    </location>
</feature>
<dbReference type="Proteomes" id="UP000002774">
    <property type="component" value="Chromosome"/>
</dbReference>
<name>H1YGK2_9SPHI</name>
<organism evidence="2 3">
    <name type="scientific">Mucilaginibacter paludis DSM 18603</name>
    <dbReference type="NCBI Taxonomy" id="714943"/>
    <lineage>
        <taxon>Bacteria</taxon>
        <taxon>Pseudomonadati</taxon>
        <taxon>Bacteroidota</taxon>
        <taxon>Sphingobacteriia</taxon>
        <taxon>Sphingobacteriales</taxon>
        <taxon>Sphingobacteriaceae</taxon>
        <taxon>Mucilaginibacter</taxon>
    </lineage>
</organism>
<gene>
    <name evidence="2" type="ORF">Mucpa_1224</name>
</gene>
<evidence type="ECO:0000313" key="2">
    <source>
        <dbReference type="EMBL" id="EHQ25388.1"/>
    </source>
</evidence>
<keyword evidence="3" id="KW-1185">Reference proteome</keyword>
<dbReference type="HOGENOM" id="CLU_1401104_0_0_10"/>
<feature type="transmembrane region" description="Helical" evidence="1">
    <location>
        <begin position="76"/>
        <end position="102"/>
    </location>
</feature>
<reference evidence="2" key="1">
    <citation type="submission" date="2011-09" db="EMBL/GenBank/DDBJ databases">
        <title>The permanent draft genome of Mucilaginibacter paludis DSM 18603.</title>
        <authorList>
            <consortium name="US DOE Joint Genome Institute (JGI-PGF)"/>
            <person name="Lucas S."/>
            <person name="Han J."/>
            <person name="Lapidus A."/>
            <person name="Bruce D."/>
            <person name="Goodwin L."/>
            <person name="Pitluck S."/>
            <person name="Peters L."/>
            <person name="Kyrpides N."/>
            <person name="Mavromatis K."/>
            <person name="Ivanova N."/>
            <person name="Mikhailova N."/>
            <person name="Held B."/>
            <person name="Detter J.C."/>
            <person name="Tapia R."/>
            <person name="Han C."/>
            <person name="Land M."/>
            <person name="Hauser L."/>
            <person name="Markowitz V."/>
            <person name="Cheng J.-F."/>
            <person name="Hugenholtz P."/>
            <person name="Woyke T."/>
            <person name="Wu D."/>
            <person name="Tindall B."/>
            <person name="Brambilla E."/>
            <person name="Klenk H.-P."/>
            <person name="Eisen J.A."/>
        </authorList>
    </citation>
    <scope>NUCLEOTIDE SEQUENCE [LARGE SCALE GENOMIC DNA]</scope>
    <source>
        <strain evidence="2">DSM 18603</strain>
    </source>
</reference>
<evidence type="ECO:0000256" key="1">
    <source>
        <dbReference type="SAM" id="Phobius"/>
    </source>
</evidence>
<feature type="transmembrane region" description="Helical" evidence="1">
    <location>
        <begin position="7"/>
        <end position="23"/>
    </location>
</feature>
<evidence type="ECO:0000313" key="3">
    <source>
        <dbReference type="Proteomes" id="UP000002774"/>
    </source>
</evidence>
<dbReference type="RefSeq" id="WP_008505109.1">
    <property type="nucleotide sequence ID" value="NZ_CM001403.1"/>
</dbReference>
<dbReference type="EMBL" id="CM001403">
    <property type="protein sequence ID" value="EHQ25388.1"/>
    <property type="molecule type" value="Genomic_DNA"/>
</dbReference>
<keyword evidence="1" id="KW-1133">Transmembrane helix</keyword>
<protein>
    <submittedName>
        <fullName evidence="2">Uncharacterized protein</fullName>
    </submittedName>
</protein>
<dbReference type="OrthoDB" id="793778at2"/>
<dbReference type="AlphaFoldDB" id="H1YGK2"/>
<feature type="transmembrane region" description="Helical" evidence="1">
    <location>
        <begin position="43"/>
        <end position="64"/>
    </location>
</feature>